<feature type="repeat" description="WD" evidence="3">
    <location>
        <begin position="321"/>
        <end position="362"/>
    </location>
</feature>
<dbReference type="AlphaFoldDB" id="A0A9W7DFC8"/>
<evidence type="ECO:0000313" key="5">
    <source>
        <dbReference type="EMBL" id="GMG29668.1"/>
    </source>
</evidence>
<keyword evidence="2" id="KW-0677">Repeat</keyword>
<name>A0A9W7DFC8_AMBMO</name>
<proteinExistence type="predicted"/>
<evidence type="ECO:0000256" key="4">
    <source>
        <dbReference type="SAM" id="MobiDB-lite"/>
    </source>
</evidence>
<dbReference type="PROSITE" id="PS00678">
    <property type="entry name" value="WD_REPEATS_1"/>
    <property type="match status" value="1"/>
</dbReference>
<dbReference type="SUPFAM" id="SSF50978">
    <property type="entry name" value="WD40 repeat-like"/>
    <property type="match status" value="1"/>
</dbReference>
<dbReference type="InterPro" id="IPR051350">
    <property type="entry name" value="WD_repeat-ST_regulator"/>
</dbReference>
<dbReference type="PANTHER" id="PTHR22838">
    <property type="entry name" value="WD REPEAT PROTEIN 26-RELATED"/>
    <property type="match status" value="1"/>
</dbReference>
<dbReference type="Gene3D" id="2.130.10.10">
    <property type="entry name" value="YVTN repeat-like/Quinoprotein amine dehydrogenase"/>
    <property type="match status" value="2"/>
</dbReference>
<evidence type="ECO:0000313" key="6">
    <source>
        <dbReference type="Proteomes" id="UP001165063"/>
    </source>
</evidence>
<dbReference type="GO" id="GO:0043161">
    <property type="term" value="P:proteasome-mediated ubiquitin-dependent protein catabolic process"/>
    <property type="evidence" value="ECO:0007669"/>
    <property type="project" value="TreeGrafter"/>
</dbReference>
<dbReference type="Pfam" id="PF00400">
    <property type="entry name" value="WD40"/>
    <property type="match status" value="3"/>
</dbReference>
<dbReference type="Proteomes" id="UP001165063">
    <property type="component" value="Unassembled WGS sequence"/>
</dbReference>
<dbReference type="InterPro" id="IPR001680">
    <property type="entry name" value="WD40_rpt"/>
</dbReference>
<evidence type="ECO:0000256" key="3">
    <source>
        <dbReference type="PROSITE-ProRule" id="PRU00221"/>
    </source>
</evidence>
<feature type="repeat" description="WD" evidence="3">
    <location>
        <begin position="278"/>
        <end position="319"/>
    </location>
</feature>
<dbReference type="InterPro" id="IPR019775">
    <property type="entry name" value="WD40_repeat_CS"/>
</dbReference>
<keyword evidence="1 3" id="KW-0853">WD repeat</keyword>
<protein>
    <submittedName>
        <fullName evidence="5">Unnamed protein product</fullName>
    </submittedName>
</protein>
<dbReference type="PROSITE" id="PS50294">
    <property type="entry name" value="WD_REPEATS_REGION"/>
    <property type="match status" value="2"/>
</dbReference>
<sequence>MPLSSDYLQSSGDSTTNSQQQAISNILSSPLFTDSKNPNITHSQLFSLIIQYLSSFNNPQLTNIKDELISITGLNSSNNDLLQDLNAQLTSPQLEFRLDQLYSTVNQIASNDEAALTQVKILLQKRFMLEALYLEQSKAKALRILRNLNEDYFANNTDSKLPKALSFLLIDKPKTLEEESSSNSDEQLLREINWIPDSDFKQSRASLVSEVHDVLPADKIVSPNRLVDLVSQALSYEQLVNPYHIDPPIASSNSLSLYKDVSKIDSRTTIPNKLKATLSEHENEVWIVKYSNNGRLLASGSSDNTIIIYDVENGYSVYKKLVGHTGAIIYLSWSKYDNRLMSSSFDENINIWNVETGALEKTLKNKNLFDSQRLRVWTIEFFGEEEDKFIASSPDRKLAMFNINGDLVHDFQPGLRIDDFTIVNENRLCAITHSEELIIYDLSSDKYNLLSLELLERTLTAITSCSDPNLVLISVKPDHLQLWDISNPKRPSLVNKYYGMYQGSFVVRSCLTDNNLVLGGNVGGVICVWNKRFGNLIDVIPAHHSLINCIDWRVNTSENKLEWASCSDDRTVMVWGS</sequence>
<keyword evidence="6" id="KW-1185">Reference proteome</keyword>
<accession>A0A9W7DFC8</accession>
<dbReference type="PANTHER" id="PTHR22838:SF0">
    <property type="entry name" value="WD REPEAT-CONTAINING PROTEIN 26"/>
    <property type="match status" value="1"/>
</dbReference>
<gene>
    <name evidence="5" type="ORF">Amon01_000374300</name>
</gene>
<dbReference type="GO" id="GO:0034657">
    <property type="term" value="C:GID complex"/>
    <property type="evidence" value="ECO:0007669"/>
    <property type="project" value="TreeGrafter"/>
</dbReference>
<feature type="region of interest" description="Disordered" evidence="4">
    <location>
        <begin position="1"/>
        <end position="20"/>
    </location>
</feature>
<dbReference type="EMBL" id="BSXU01001655">
    <property type="protein sequence ID" value="GMG29668.1"/>
    <property type="molecule type" value="Genomic_DNA"/>
</dbReference>
<dbReference type="SMART" id="SM00320">
    <property type="entry name" value="WD40"/>
    <property type="match status" value="5"/>
</dbReference>
<comment type="caution">
    <text evidence="5">The sequence shown here is derived from an EMBL/GenBank/DDBJ whole genome shotgun (WGS) entry which is preliminary data.</text>
</comment>
<reference evidence="5" key="1">
    <citation type="submission" date="2023-04" db="EMBL/GenBank/DDBJ databases">
        <title>Ambrosiozyma monospora NBRC 1965.</title>
        <authorList>
            <person name="Ichikawa N."/>
            <person name="Sato H."/>
            <person name="Tonouchi N."/>
        </authorList>
    </citation>
    <scope>NUCLEOTIDE SEQUENCE</scope>
    <source>
        <strain evidence="5">NBRC 1965</strain>
    </source>
</reference>
<evidence type="ECO:0000256" key="2">
    <source>
        <dbReference type="ARBA" id="ARBA00022737"/>
    </source>
</evidence>
<dbReference type="InterPro" id="IPR015943">
    <property type="entry name" value="WD40/YVTN_repeat-like_dom_sf"/>
</dbReference>
<dbReference type="OrthoDB" id="972532at2759"/>
<dbReference type="PROSITE" id="PS50082">
    <property type="entry name" value="WD_REPEATS_2"/>
    <property type="match status" value="2"/>
</dbReference>
<evidence type="ECO:0000256" key="1">
    <source>
        <dbReference type="ARBA" id="ARBA00022574"/>
    </source>
</evidence>
<dbReference type="InterPro" id="IPR036322">
    <property type="entry name" value="WD40_repeat_dom_sf"/>
</dbReference>
<organism evidence="5 6">
    <name type="scientific">Ambrosiozyma monospora</name>
    <name type="common">Yeast</name>
    <name type="synonym">Endomycopsis monosporus</name>
    <dbReference type="NCBI Taxonomy" id="43982"/>
    <lineage>
        <taxon>Eukaryota</taxon>
        <taxon>Fungi</taxon>
        <taxon>Dikarya</taxon>
        <taxon>Ascomycota</taxon>
        <taxon>Saccharomycotina</taxon>
        <taxon>Pichiomycetes</taxon>
        <taxon>Pichiales</taxon>
        <taxon>Pichiaceae</taxon>
        <taxon>Ambrosiozyma</taxon>
    </lineage>
</organism>